<name>A0A073CEU5_PLAA1</name>
<organism evidence="10 11">
    <name type="scientific">Planktothrix agardhii (strain NIVA-CYA 126/8)</name>
    <dbReference type="NCBI Taxonomy" id="388467"/>
    <lineage>
        <taxon>Bacteria</taxon>
        <taxon>Bacillati</taxon>
        <taxon>Cyanobacteriota</taxon>
        <taxon>Cyanophyceae</taxon>
        <taxon>Oscillatoriophycideae</taxon>
        <taxon>Oscillatoriales</taxon>
        <taxon>Microcoleaceae</taxon>
        <taxon>Planktothrix</taxon>
    </lineage>
</organism>
<comment type="function">
    <text evidence="7">Catalyzes the N-acylation of UDP-3-O-acylglucosamine using 3-hydroxyacyl-ACP as the acyl donor. Is involved in the biosynthesis of lipid A, a phosphorylated glycolipid that anchors the lipopolysaccharide to the outer membrane of the cell.</text>
</comment>
<dbReference type="PANTHER" id="PTHR43378">
    <property type="entry name" value="UDP-3-O-ACYLGLUCOSAMINE N-ACYLTRANSFERASE"/>
    <property type="match status" value="1"/>
</dbReference>
<evidence type="ECO:0000259" key="9">
    <source>
        <dbReference type="Pfam" id="PF25087"/>
    </source>
</evidence>
<dbReference type="GO" id="GO:0043886">
    <property type="term" value="F:structural constituent of carboxysome shell"/>
    <property type="evidence" value="ECO:0007669"/>
    <property type="project" value="UniProtKB-ARBA"/>
</dbReference>
<evidence type="ECO:0000256" key="6">
    <source>
        <dbReference type="ARBA" id="ARBA00023315"/>
    </source>
</evidence>
<dbReference type="GO" id="GO:0031470">
    <property type="term" value="C:carboxysome"/>
    <property type="evidence" value="ECO:0007669"/>
    <property type="project" value="UniProtKB-ARBA"/>
</dbReference>
<dbReference type="EMBL" id="CM002803">
    <property type="protein sequence ID" value="KEI66422.1"/>
    <property type="molecule type" value="Genomic_DNA"/>
</dbReference>
<evidence type="ECO:0000256" key="7">
    <source>
        <dbReference type="HAMAP-Rule" id="MF_00523"/>
    </source>
</evidence>
<proteinExistence type="inferred from homology"/>
<dbReference type="Proteomes" id="UP000027395">
    <property type="component" value="Chromosome"/>
</dbReference>
<comment type="catalytic activity">
    <reaction evidence="7">
        <text>a UDP-3-O-[(3R)-3-hydroxyacyl]-alpha-D-glucosamine + a (3R)-hydroxyacyl-[ACP] = a UDP-2-N,3-O-bis[(3R)-3-hydroxyacyl]-alpha-D-glucosamine + holo-[ACP] + H(+)</text>
        <dbReference type="Rhea" id="RHEA:53836"/>
        <dbReference type="Rhea" id="RHEA-COMP:9685"/>
        <dbReference type="Rhea" id="RHEA-COMP:9945"/>
        <dbReference type="ChEBI" id="CHEBI:15378"/>
        <dbReference type="ChEBI" id="CHEBI:64479"/>
        <dbReference type="ChEBI" id="CHEBI:78827"/>
        <dbReference type="ChEBI" id="CHEBI:137740"/>
        <dbReference type="ChEBI" id="CHEBI:137748"/>
        <dbReference type="EC" id="2.3.1.191"/>
    </reaction>
</comment>
<dbReference type="Pfam" id="PF00132">
    <property type="entry name" value="Hexapep"/>
    <property type="match status" value="1"/>
</dbReference>
<keyword evidence="4 7" id="KW-0677">Repeat</keyword>
<reference evidence="10 11" key="1">
    <citation type="journal article" date="2014" name="Appl. Environ. Microbiol.">
        <title>Elucidation of insertion elements encoded on plasmids and in vitro construction of shuttle vectors from the toxic cyanobacterium Planktothrix.</title>
        <authorList>
            <person name="Christiansen G."/>
            <person name="Goesmann A."/>
            <person name="Kurmayer R."/>
        </authorList>
    </citation>
    <scope>NUCLEOTIDE SEQUENCE [LARGE SCALE GENOMIC DNA]</scope>
    <source>
        <strain evidence="10 11">NIVA-CYA 126/8</strain>
    </source>
</reference>
<accession>A0A073CEU5</accession>
<dbReference type="EC" id="2.3.1.191" evidence="7"/>
<keyword evidence="2 7" id="KW-0441">Lipid A biosynthesis</keyword>
<keyword evidence="5 7" id="KW-0443">Lipid metabolism</keyword>
<feature type="active site" description="Proton acceptor" evidence="7">
    <location>
        <position position="268"/>
    </location>
</feature>
<dbReference type="GO" id="GO:0016020">
    <property type="term" value="C:membrane"/>
    <property type="evidence" value="ECO:0007669"/>
    <property type="project" value="GOC"/>
</dbReference>
<dbReference type="HOGENOM" id="CLU_049865_0_0_3"/>
<evidence type="ECO:0000256" key="1">
    <source>
        <dbReference type="ARBA" id="ARBA00022516"/>
    </source>
</evidence>
<dbReference type="PANTHER" id="PTHR43378:SF2">
    <property type="entry name" value="UDP-3-O-ACYLGLUCOSAMINE N-ACYLTRANSFERASE 1, MITOCHONDRIAL-RELATED"/>
    <property type="match status" value="1"/>
</dbReference>
<dbReference type="GO" id="GO:0103118">
    <property type="term" value="F:UDP-3-O-[(3R)-3-hydroxyacyl]-glucosamine N-acyltransferase activity"/>
    <property type="evidence" value="ECO:0007669"/>
    <property type="project" value="UniProtKB-EC"/>
</dbReference>
<dbReference type="PATRIC" id="fig|388467.6.peg.1298"/>
<comment type="similarity">
    <text evidence="7">Belongs to the transferase hexapeptide repeat family. LpxD subfamily.</text>
</comment>
<evidence type="ECO:0000313" key="10">
    <source>
        <dbReference type="EMBL" id="KEI66422.1"/>
    </source>
</evidence>
<dbReference type="Pfam" id="PF25087">
    <property type="entry name" value="GMPPB_C"/>
    <property type="match status" value="1"/>
</dbReference>
<dbReference type="InterPro" id="IPR007691">
    <property type="entry name" value="LpxD"/>
</dbReference>
<dbReference type="UniPathway" id="UPA00973"/>
<dbReference type="GO" id="GO:0009245">
    <property type="term" value="P:lipid A biosynthetic process"/>
    <property type="evidence" value="ECO:0007669"/>
    <property type="project" value="UniProtKB-UniRule"/>
</dbReference>
<dbReference type="eggNOG" id="COG1044">
    <property type="taxonomic scope" value="Bacteria"/>
</dbReference>
<dbReference type="STRING" id="388467.A19Y_1357"/>
<comment type="pathway">
    <text evidence="7">Bacterial outer membrane biogenesis; LPS lipid A biosynthesis.</text>
</comment>
<evidence type="ECO:0000256" key="4">
    <source>
        <dbReference type="ARBA" id="ARBA00022737"/>
    </source>
</evidence>
<sequence>MIRFHCGEILISYLWYFFPIMKFSELVEKLNTGITAHSLIHDPTLNPDIQGVAAVDTATSGTLSYIEGLKFASFVSVSAASALILPLDESLQNQATAGGKAWISVANPRAFFAQAIALFYQPYQPQPQIHPSAIIDPDAQIGAEVYIGPHVVIQGGVTIGNQVCLHPNVVIYPGVKIGDRSILHANCTIHERAQIGCDCVIHSGAVIGAEGFGFVPTDAGWLKMEQSGITVLEDGVEVGCNSTIDRPAVGETRIGKATKLDNLVHIGHGCTIGQNCAFAALVGLAGGVTVGNGVLLAGQVGIANQVKVGDGVIVTAQSGVHNNISPGEVVSGSPALANKLYLKTAAIYRRLPELYRSLKALEQIIKSNR</sequence>
<dbReference type="InterPro" id="IPR001451">
    <property type="entry name" value="Hexapep"/>
</dbReference>
<keyword evidence="6 7" id="KW-0012">Acyltransferase</keyword>
<feature type="domain" description="Mannose-1-phosphate guanyltransferase C-terminal" evidence="9">
    <location>
        <begin position="130"/>
        <end position="210"/>
    </location>
</feature>
<keyword evidence="1 7" id="KW-0444">Lipid biosynthesis</keyword>
<dbReference type="HAMAP" id="MF_00523">
    <property type="entry name" value="LpxD"/>
    <property type="match status" value="1"/>
</dbReference>
<dbReference type="Pfam" id="PF04613">
    <property type="entry name" value="LpxD"/>
    <property type="match status" value="1"/>
</dbReference>
<dbReference type="NCBIfam" id="TIGR01853">
    <property type="entry name" value="lipid_A_lpxD"/>
    <property type="match status" value="1"/>
</dbReference>
<dbReference type="GO" id="GO:0016410">
    <property type="term" value="F:N-acyltransferase activity"/>
    <property type="evidence" value="ECO:0007669"/>
    <property type="project" value="InterPro"/>
</dbReference>
<gene>
    <name evidence="7 10" type="primary">lpxD</name>
    <name evidence="10" type="ORF">A19Y_1357</name>
</gene>
<evidence type="ECO:0000313" key="11">
    <source>
        <dbReference type="Proteomes" id="UP000027395"/>
    </source>
</evidence>
<protein>
    <recommendedName>
        <fullName evidence="7">UDP-3-O-acylglucosamine N-acyltransferase</fullName>
        <ecNumber evidence="7">2.3.1.191</ecNumber>
    </recommendedName>
</protein>
<dbReference type="InterPro" id="IPR011004">
    <property type="entry name" value="Trimer_LpxA-like_sf"/>
</dbReference>
<dbReference type="AlphaFoldDB" id="A0A073CEU5"/>
<dbReference type="InterPro" id="IPR056729">
    <property type="entry name" value="GMPPB_C"/>
</dbReference>
<dbReference type="InterPro" id="IPR020573">
    <property type="entry name" value="UDP_GlcNAc_AcTrfase_non-rep"/>
</dbReference>
<keyword evidence="3 7" id="KW-0808">Transferase</keyword>
<dbReference type="Gene3D" id="2.160.10.10">
    <property type="entry name" value="Hexapeptide repeat proteins"/>
    <property type="match status" value="1"/>
</dbReference>
<dbReference type="SUPFAM" id="SSF51161">
    <property type="entry name" value="Trimeric LpxA-like enzymes"/>
    <property type="match status" value="1"/>
</dbReference>
<dbReference type="Gene3D" id="3.40.1390.10">
    <property type="entry name" value="MurE/MurF, N-terminal domain"/>
    <property type="match status" value="1"/>
</dbReference>
<keyword evidence="11" id="KW-1185">Reference proteome</keyword>
<evidence type="ECO:0000256" key="5">
    <source>
        <dbReference type="ARBA" id="ARBA00023098"/>
    </source>
</evidence>
<dbReference type="NCBIfam" id="NF002060">
    <property type="entry name" value="PRK00892.1"/>
    <property type="match status" value="1"/>
</dbReference>
<dbReference type="CDD" id="cd03352">
    <property type="entry name" value="LbH_LpxD"/>
    <property type="match status" value="1"/>
</dbReference>
<evidence type="ECO:0000256" key="2">
    <source>
        <dbReference type="ARBA" id="ARBA00022556"/>
    </source>
</evidence>
<feature type="domain" description="UDP-3-O-[3-hydroxymyristoyl] glucosamine N-acyltransferase non-repeat region" evidence="8">
    <location>
        <begin position="47"/>
        <end position="118"/>
    </location>
</feature>
<evidence type="ECO:0000256" key="3">
    <source>
        <dbReference type="ARBA" id="ARBA00022679"/>
    </source>
</evidence>
<comment type="subunit">
    <text evidence="7">Homotrimer.</text>
</comment>
<evidence type="ECO:0000259" key="8">
    <source>
        <dbReference type="Pfam" id="PF04613"/>
    </source>
</evidence>